<dbReference type="PANTHER" id="PTHR48200:SF1">
    <property type="entry name" value="AMINOTRANSFERASE-LIKE PLANT MOBILE DOMAIN-CONTAINING PROTEIN"/>
    <property type="match status" value="1"/>
</dbReference>
<evidence type="ECO:0000259" key="1">
    <source>
        <dbReference type="Pfam" id="PF24924"/>
    </source>
</evidence>
<accession>A0A7J8SWV9</accession>
<feature type="domain" description="DUF7745" evidence="1">
    <location>
        <begin position="67"/>
        <end position="137"/>
    </location>
</feature>
<protein>
    <recommendedName>
        <fullName evidence="1">DUF7745 domain-containing protein</fullName>
    </recommendedName>
</protein>
<dbReference type="InterPro" id="IPR056647">
    <property type="entry name" value="DUF7745"/>
</dbReference>
<dbReference type="Proteomes" id="UP000593561">
    <property type="component" value="Unassembled WGS sequence"/>
</dbReference>
<proteinExistence type="predicted"/>
<dbReference type="PANTHER" id="PTHR48200">
    <property type="entry name" value="PROTEIN, PUTATIVE-RELATED"/>
    <property type="match status" value="1"/>
</dbReference>
<reference evidence="2 3" key="1">
    <citation type="journal article" date="2019" name="Genome Biol. Evol.">
        <title>Insights into the evolution of the New World diploid cottons (Gossypium, subgenus Houzingenia) based on genome sequencing.</title>
        <authorList>
            <person name="Grover C.E."/>
            <person name="Arick M.A. 2nd"/>
            <person name="Thrash A."/>
            <person name="Conover J.L."/>
            <person name="Sanders W.S."/>
            <person name="Peterson D.G."/>
            <person name="Frelichowski J.E."/>
            <person name="Scheffler J.A."/>
            <person name="Scheffler B.E."/>
            <person name="Wendel J.F."/>
        </authorList>
    </citation>
    <scope>NUCLEOTIDE SEQUENCE [LARGE SCALE GENOMIC DNA]</scope>
    <source>
        <strain evidence="2">27</strain>
        <tissue evidence="2">Leaf</tissue>
    </source>
</reference>
<evidence type="ECO:0000313" key="3">
    <source>
        <dbReference type="Proteomes" id="UP000593561"/>
    </source>
</evidence>
<dbReference type="Pfam" id="PF24924">
    <property type="entry name" value="DUF7745"/>
    <property type="match status" value="1"/>
</dbReference>
<evidence type="ECO:0000313" key="2">
    <source>
        <dbReference type="EMBL" id="MBA0630601.1"/>
    </source>
</evidence>
<gene>
    <name evidence="2" type="ORF">Godav_002679</name>
</gene>
<sequence length="153" mass="17824">MRFSSPCSHREMYSPEPNSVLEDNAVVRICLEKTQLERGDSLAKGYMSELCDYTRISVVQNSLQELKEIWDQWNDEIKQLFYSNYGDLLYLLDIKVDEHLFRALAQYWNPAYSCFTLGRVDLVPTVEEHTALLCCSRFQVDKAYSRAAYVPAF</sequence>
<dbReference type="AlphaFoldDB" id="A0A7J8SWV9"/>
<comment type="caution">
    <text evidence="2">The sequence shown here is derived from an EMBL/GenBank/DDBJ whole genome shotgun (WGS) entry which is preliminary data.</text>
</comment>
<name>A0A7J8SWV9_GOSDV</name>
<dbReference type="EMBL" id="JABFAC010000012">
    <property type="protein sequence ID" value="MBA0630601.1"/>
    <property type="molecule type" value="Genomic_DNA"/>
</dbReference>
<keyword evidence="3" id="KW-1185">Reference proteome</keyword>
<organism evidence="2 3">
    <name type="scientific">Gossypium davidsonii</name>
    <name type="common">Davidson's cotton</name>
    <name type="synonym">Gossypium klotzschianum subsp. davidsonii</name>
    <dbReference type="NCBI Taxonomy" id="34287"/>
    <lineage>
        <taxon>Eukaryota</taxon>
        <taxon>Viridiplantae</taxon>
        <taxon>Streptophyta</taxon>
        <taxon>Embryophyta</taxon>
        <taxon>Tracheophyta</taxon>
        <taxon>Spermatophyta</taxon>
        <taxon>Magnoliopsida</taxon>
        <taxon>eudicotyledons</taxon>
        <taxon>Gunneridae</taxon>
        <taxon>Pentapetalae</taxon>
        <taxon>rosids</taxon>
        <taxon>malvids</taxon>
        <taxon>Malvales</taxon>
        <taxon>Malvaceae</taxon>
        <taxon>Malvoideae</taxon>
        <taxon>Gossypium</taxon>
    </lineage>
</organism>